<dbReference type="GO" id="GO:0006352">
    <property type="term" value="P:DNA-templated transcription initiation"/>
    <property type="evidence" value="ECO:0007669"/>
    <property type="project" value="InterPro"/>
</dbReference>
<dbReference type="EMBL" id="CP073633">
    <property type="protein sequence ID" value="WHQ70184.1"/>
    <property type="molecule type" value="Genomic_DNA"/>
</dbReference>
<name>A0AAX3WJK4_METEX</name>
<dbReference type="SUPFAM" id="SSF88946">
    <property type="entry name" value="Sigma2 domain of RNA polymerase sigma factors"/>
    <property type="match status" value="1"/>
</dbReference>
<organism evidence="5 6">
    <name type="scientific">Methylorubrum extorquens</name>
    <name type="common">Methylobacterium dichloromethanicum</name>
    <name type="synonym">Methylobacterium extorquens</name>
    <dbReference type="NCBI Taxonomy" id="408"/>
    <lineage>
        <taxon>Bacteria</taxon>
        <taxon>Pseudomonadati</taxon>
        <taxon>Pseudomonadota</taxon>
        <taxon>Alphaproteobacteria</taxon>
        <taxon>Hyphomicrobiales</taxon>
        <taxon>Methylobacteriaceae</taxon>
        <taxon>Methylorubrum</taxon>
    </lineage>
</organism>
<dbReference type="InterPro" id="IPR013325">
    <property type="entry name" value="RNA_pol_sigma_r2"/>
</dbReference>
<evidence type="ECO:0000313" key="5">
    <source>
        <dbReference type="EMBL" id="WHQ70184.1"/>
    </source>
</evidence>
<evidence type="ECO:0000256" key="1">
    <source>
        <dbReference type="ARBA" id="ARBA00023015"/>
    </source>
</evidence>
<dbReference type="InterPro" id="IPR007627">
    <property type="entry name" value="RNA_pol_sigma70_r2"/>
</dbReference>
<dbReference type="Gene3D" id="1.10.1740.10">
    <property type="match status" value="1"/>
</dbReference>
<dbReference type="InterPro" id="IPR039425">
    <property type="entry name" value="RNA_pol_sigma-70-like"/>
</dbReference>
<dbReference type="PANTHER" id="PTHR43133:SF25">
    <property type="entry name" value="RNA POLYMERASE SIGMA FACTOR RFAY-RELATED"/>
    <property type="match status" value="1"/>
</dbReference>
<evidence type="ECO:0000256" key="3">
    <source>
        <dbReference type="ARBA" id="ARBA00023163"/>
    </source>
</evidence>
<gene>
    <name evidence="5" type="ORF">KEC54_00445</name>
</gene>
<reference evidence="5" key="1">
    <citation type="journal article" date="2022" name="Biotechnol. Bioprocess Eng.">
        <title>Pan-genome Analysis Reveals Comparative Genomic Features of Central Metabolic Pathways in Methylorubrum extorquens.</title>
        <authorList>
            <person name="Lee G.M."/>
            <person name="Scott-Nevros Z.K."/>
            <person name="Lee S.-M."/>
            <person name="Kim D."/>
        </authorList>
    </citation>
    <scope>NUCLEOTIDE SEQUENCE</scope>
    <source>
        <strain evidence="5">ATCC 55366</strain>
    </source>
</reference>
<sequence length="184" mass="19692">MDTLIAGGLGLATGQPVALSPSSLPAAVRDHLGHQLQAAYGALIAVQPPQRLLDLIAQLYSALSTHDQESAASFRHGLIEAVPGLQAFAMSLVANEVRTGDLVQETLLKVWAKQATFVPGTNLKAWLCTILRNHFYSEIRKYKREIEDADGAMALQLQAPASQEHGSDLQVVMVCVGGEILSLP</sequence>
<dbReference type="AlphaFoldDB" id="A0AAX3WJK4"/>
<accession>A0AAX3WJK4</accession>
<evidence type="ECO:0000313" key="6">
    <source>
        <dbReference type="Proteomes" id="UP001223720"/>
    </source>
</evidence>
<evidence type="ECO:0000256" key="2">
    <source>
        <dbReference type="ARBA" id="ARBA00023082"/>
    </source>
</evidence>
<dbReference type="PANTHER" id="PTHR43133">
    <property type="entry name" value="RNA POLYMERASE ECF-TYPE SIGMA FACTO"/>
    <property type="match status" value="1"/>
</dbReference>
<dbReference type="GO" id="GO:0016987">
    <property type="term" value="F:sigma factor activity"/>
    <property type="evidence" value="ECO:0007669"/>
    <property type="project" value="UniProtKB-KW"/>
</dbReference>
<dbReference type="Proteomes" id="UP001223720">
    <property type="component" value="Chromosome"/>
</dbReference>
<dbReference type="RefSeq" id="WP_012251955.1">
    <property type="nucleotide sequence ID" value="NZ_CP073633.1"/>
</dbReference>
<dbReference type="Pfam" id="PF04542">
    <property type="entry name" value="Sigma70_r2"/>
    <property type="match status" value="1"/>
</dbReference>
<evidence type="ECO:0000259" key="4">
    <source>
        <dbReference type="Pfam" id="PF04542"/>
    </source>
</evidence>
<protein>
    <submittedName>
        <fullName evidence="5">RNA polymerase subunit sigma-70</fullName>
    </submittedName>
</protein>
<keyword evidence="3" id="KW-0804">Transcription</keyword>
<proteinExistence type="predicted"/>
<keyword evidence="2" id="KW-0731">Sigma factor</keyword>
<keyword evidence="1" id="KW-0805">Transcription regulation</keyword>
<feature type="domain" description="RNA polymerase sigma-70 region 2" evidence="4">
    <location>
        <begin position="82"/>
        <end position="144"/>
    </location>
</feature>